<dbReference type="AlphaFoldDB" id="T0FC09"/>
<proteinExistence type="predicted"/>
<sequence>MSPEGIQIWRGKSILQQDYLVFITFHPIIFYNHDTRFKVDP</sequence>
<accession>T0FC09</accession>
<dbReference type="STRING" id="1049789.LEP1GSC050_3877"/>
<gene>
    <name evidence="1" type="ORF">LEP1GSC050_3877</name>
</gene>
<comment type="caution">
    <text evidence="1">The sequence shown here is derived from an EMBL/GenBank/DDBJ whole genome shotgun (WGS) entry which is preliminary data.</text>
</comment>
<dbReference type="EMBL" id="AHMO02000008">
    <property type="protein sequence ID" value="EQA45092.1"/>
    <property type="molecule type" value="Genomic_DNA"/>
</dbReference>
<keyword evidence="2" id="KW-1185">Reference proteome</keyword>
<evidence type="ECO:0000313" key="2">
    <source>
        <dbReference type="Proteomes" id="UP000015454"/>
    </source>
</evidence>
<organism evidence="1 2">
    <name type="scientific">Leptospira broomii serovar Hurstbridge str. 5399</name>
    <dbReference type="NCBI Taxonomy" id="1049789"/>
    <lineage>
        <taxon>Bacteria</taxon>
        <taxon>Pseudomonadati</taxon>
        <taxon>Spirochaetota</taxon>
        <taxon>Spirochaetia</taxon>
        <taxon>Leptospirales</taxon>
        <taxon>Leptospiraceae</taxon>
        <taxon>Leptospira</taxon>
    </lineage>
</organism>
<name>T0FC09_9LEPT</name>
<dbReference type="Proteomes" id="UP000015454">
    <property type="component" value="Unassembled WGS sequence"/>
</dbReference>
<reference evidence="1" key="1">
    <citation type="submission" date="2013-05" db="EMBL/GenBank/DDBJ databases">
        <authorList>
            <person name="Harkins D.M."/>
            <person name="Durkin A.S."/>
            <person name="Brinkac L.M."/>
            <person name="Haft D.H."/>
            <person name="Selengut J.D."/>
            <person name="Sanka R."/>
            <person name="DePew J."/>
            <person name="Purushe J."/>
            <person name="Hartskeerl R.A."/>
            <person name="Ahmed A."/>
            <person name="van der Linden H."/>
            <person name="Goris M.G.A."/>
            <person name="Vinetz J.M."/>
            <person name="Sutton G.G."/>
            <person name="Nierman W.C."/>
            <person name="Fouts D.E."/>
        </authorList>
    </citation>
    <scope>NUCLEOTIDE SEQUENCE [LARGE SCALE GENOMIC DNA]</scope>
    <source>
        <strain evidence="1">5399</strain>
    </source>
</reference>
<protein>
    <submittedName>
        <fullName evidence="1">Uncharacterized protein</fullName>
    </submittedName>
</protein>
<evidence type="ECO:0000313" key="1">
    <source>
        <dbReference type="EMBL" id="EQA45092.1"/>
    </source>
</evidence>